<evidence type="ECO:0000313" key="3">
    <source>
        <dbReference type="Proteomes" id="UP001549146"/>
    </source>
</evidence>
<name>A0ABV2LX02_9FLAO</name>
<proteinExistence type="predicted"/>
<feature type="non-terminal residue" evidence="2">
    <location>
        <position position="1"/>
    </location>
</feature>
<dbReference type="Proteomes" id="UP001549146">
    <property type="component" value="Unassembled WGS sequence"/>
</dbReference>
<evidence type="ECO:0000256" key="1">
    <source>
        <dbReference type="SAM" id="MobiDB-lite"/>
    </source>
</evidence>
<reference evidence="2 3" key="1">
    <citation type="submission" date="2024-06" db="EMBL/GenBank/DDBJ databases">
        <title>Genomic Encyclopedia of Type Strains, Phase IV (KMG-IV): sequencing the most valuable type-strain genomes for metagenomic binning, comparative biology and taxonomic classification.</title>
        <authorList>
            <person name="Goeker M."/>
        </authorList>
    </citation>
    <scope>NUCLEOTIDE SEQUENCE [LARGE SCALE GENOMIC DNA]</scope>
    <source>
        <strain evidence="2 3">DSM 29388</strain>
    </source>
</reference>
<feature type="region of interest" description="Disordered" evidence="1">
    <location>
        <begin position="133"/>
        <end position="159"/>
    </location>
</feature>
<protein>
    <submittedName>
        <fullName evidence="2">Uncharacterized protein</fullName>
    </submittedName>
</protein>
<organism evidence="2 3">
    <name type="scientific">Moheibacter stercoris</name>
    <dbReference type="NCBI Taxonomy" id="1628251"/>
    <lineage>
        <taxon>Bacteria</taxon>
        <taxon>Pseudomonadati</taxon>
        <taxon>Bacteroidota</taxon>
        <taxon>Flavobacteriia</taxon>
        <taxon>Flavobacteriales</taxon>
        <taxon>Weeksellaceae</taxon>
        <taxon>Moheibacter</taxon>
    </lineage>
</organism>
<gene>
    <name evidence="2" type="ORF">ABID46_002686</name>
</gene>
<keyword evidence="3" id="KW-1185">Reference proteome</keyword>
<comment type="caution">
    <text evidence="2">The sequence shown here is derived from an EMBL/GenBank/DDBJ whole genome shotgun (WGS) entry which is preliminary data.</text>
</comment>
<sequence length="159" mass="18470">KSSGYEIKIIENIHRFPRCVGAVPATKSKRDSEMSLFFLCLLFNSSGSYAPRRTHPPRRTDSYRDVPATKSKRVSFFYVFHLAQRDHMRRGAHIRRGGPMTIGMFPLLSQKEILKRVSFFLYLLFSSTGSYAPRRTHPPRRTDNYRDVPATKSKRDSKQ</sequence>
<dbReference type="EMBL" id="JBEPMO010000030">
    <property type="protein sequence ID" value="MET3733093.1"/>
    <property type="molecule type" value="Genomic_DNA"/>
</dbReference>
<accession>A0ABV2LX02</accession>
<evidence type="ECO:0000313" key="2">
    <source>
        <dbReference type="EMBL" id="MET3733093.1"/>
    </source>
</evidence>